<evidence type="ECO:0000313" key="2">
    <source>
        <dbReference type="Proteomes" id="UP000499080"/>
    </source>
</evidence>
<dbReference type="EMBL" id="BGPR01019576">
    <property type="protein sequence ID" value="GBN82334.1"/>
    <property type="molecule type" value="Genomic_DNA"/>
</dbReference>
<gene>
    <name evidence="1" type="ORF">AVEN_198604_1</name>
</gene>
<proteinExistence type="predicted"/>
<dbReference type="AlphaFoldDB" id="A0A4Y2S2B8"/>
<reference evidence="1 2" key="1">
    <citation type="journal article" date="2019" name="Sci. Rep.">
        <title>Orb-weaving spider Araneus ventricosus genome elucidates the spidroin gene catalogue.</title>
        <authorList>
            <person name="Kono N."/>
            <person name="Nakamura H."/>
            <person name="Ohtoshi R."/>
            <person name="Moran D.A.P."/>
            <person name="Shinohara A."/>
            <person name="Yoshida Y."/>
            <person name="Fujiwara M."/>
            <person name="Mori M."/>
            <person name="Tomita M."/>
            <person name="Arakawa K."/>
        </authorList>
    </citation>
    <scope>NUCLEOTIDE SEQUENCE [LARGE SCALE GENOMIC DNA]</scope>
</reference>
<comment type="caution">
    <text evidence="1">The sequence shown here is derived from an EMBL/GenBank/DDBJ whole genome shotgun (WGS) entry which is preliminary data.</text>
</comment>
<organism evidence="1 2">
    <name type="scientific">Araneus ventricosus</name>
    <name type="common">Orbweaver spider</name>
    <name type="synonym">Epeira ventricosa</name>
    <dbReference type="NCBI Taxonomy" id="182803"/>
    <lineage>
        <taxon>Eukaryota</taxon>
        <taxon>Metazoa</taxon>
        <taxon>Ecdysozoa</taxon>
        <taxon>Arthropoda</taxon>
        <taxon>Chelicerata</taxon>
        <taxon>Arachnida</taxon>
        <taxon>Araneae</taxon>
        <taxon>Araneomorphae</taxon>
        <taxon>Entelegynae</taxon>
        <taxon>Araneoidea</taxon>
        <taxon>Araneidae</taxon>
        <taxon>Araneus</taxon>
    </lineage>
</organism>
<dbReference type="Proteomes" id="UP000499080">
    <property type="component" value="Unassembled WGS sequence"/>
</dbReference>
<accession>A0A4Y2S2B8</accession>
<keyword evidence="2" id="KW-1185">Reference proteome</keyword>
<evidence type="ECO:0000313" key="1">
    <source>
        <dbReference type="EMBL" id="GBN82334.1"/>
    </source>
</evidence>
<name>A0A4Y2S2B8_ARAVE</name>
<protein>
    <submittedName>
        <fullName evidence="1">Uncharacterized protein</fullName>
    </submittedName>
</protein>
<sequence>MLFVRTLGTVRVSKQFCASLVYCQNDHRVFTDALINITGVSCPLAGCGADVWRGVTVRNWLSSVSSKLVRRWVELSHSHERNPSVLFRDEDSLAPPQLWSIEDDSCRLCLLIIDTDICKIPGYPLLKCQKVVADRFSEVDGEWLLRRSSSLVNPALYFVTGEKF</sequence>